<dbReference type="Proteomes" id="UP000627984">
    <property type="component" value="Unassembled WGS sequence"/>
</dbReference>
<dbReference type="AlphaFoldDB" id="A0AA37BN76"/>
<dbReference type="RefSeq" id="WP_191898329.1">
    <property type="nucleotide sequence ID" value="NZ_BMQD01000039.1"/>
</dbReference>
<proteinExistence type="predicted"/>
<reference evidence="1" key="1">
    <citation type="journal article" date="2014" name="Int. J. Syst. Evol. Microbiol.">
        <title>Complete genome sequence of Corynebacterium casei LMG S-19264T (=DSM 44701T), isolated from a smear-ripened cheese.</title>
        <authorList>
            <consortium name="US DOE Joint Genome Institute (JGI-PGF)"/>
            <person name="Walter F."/>
            <person name="Albersmeier A."/>
            <person name="Kalinowski J."/>
            <person name="Ruckert C."/>
        </authorList>
    </citation>
    <scope>NUCLEOTIDE SEQUENCE</scope>
    <source>
        <strain evidence="1">JCM 3093</strain>
    </source>
</reference>
<gene>
    <name evidence="1" type="ORF">GCM10010126_66320</name>
</gene>
<comment type="caution">
    <text evidence="1">The sequence shown here is derived from an EMBL/GenBank/DDBJ whole genome shotgun (WGS) entry which is preliminary data.</text>
</comment>
<sequence>MHRVPLRAWLWPLSPTSFYFAPGLVAYVSPWGGEERDVGVGTTHRGVLRPLGDLGIDWRRFDG</sequence>
<organism evidence="1 2">
    <name type="scientific">Planomonospora parontospora</name>
    <dbReference type="NCBI Taxonomy" id="58119"/>
    <lineage>
        <taxon>Bacteria</taxon>
        <taxon>Bacillati</taxon>
        <taxon>Actinomycetota</taxon>
        <taxon>Actinomycetes</taxon>
        <taxon>Streptosporangiales</taxon>
        <taxon>Streptosporangiaceae</taxon>
        <taxon>Planomonospora</taxon>
    </lineage>
</organism>
<evidence type="ECO:0000313" key="1">
    <source>
        <dbReference type="EMBL" id="GGK97622.1"/>
    </source>
</evidence>
<evidence type="ECO:0000313" key="2">
    <source>
        <dbReference type="Proteomes" id="UP000627984"/>
    </source>
</evidence>
<protein>
    <submittedName>
        <fullName evidence="1">Uncharacterized protein</fullName>
    </submittedName>
</protein>
<name>A0AA37BN76_9ACTN</name>
<accession>A0AA37BN76</accession>
<dbReference type="EMBL" id="BMQD01000039">
    <property type="protein sequence ID" value="GGK97622.1"/>
    <property type="molecule type" value="Genomic_DNA"/>
</dbReference>
<reference evidence="1" key="2">
    <citation type="submission" date="2022-09" db="EMBL/GenBank/DDBJ databases">
        <authorList>
            <person name="Sun Q."/>
            <person name="Ohkuma M."/>
        </authorList>
    </citation>
    <scope>NUCLEOTIDE SEQUENCE</scope>
    <source>
        <strain evidence="1">JCM 3093</strain>
    </source>
</reference>